<dbReference type="InterPro" id="IPR013170">
    <property type="entry name" value="mRNA_splic_Cwf21_dom"/>
</dbReference>
<evidence type="ECO:0000256" key="13">
    <source>
        <dbReference type="ARBA" id="ARBA00023212"/>
    </source>
</evidence>
<dbReference type="InterPro" id="IPR047290">
    <property type="entry name" value="CH_SYNE1_rpt1"/>
</dbReference>
<dbReference type="Pfam" id="PF00435">
    <property type="entry name" value="Spectrin"/>
    <property type="match status" value="2"/>
</dbReference>
<dbReference type="SMART" id="SM00033">
    <property type="entry name" value="CH"/>
    <property type="match status" value="2"/>
</dbReference>
<dbReference type="SMART" id="SM00150">
    <property type="entry name" value="SPEC"/>
    <property type="match status" value="23"/>
</dbReference>
<keyword evidence="13" id="KW-0206">Cytoskeleton</keyword>
<sequence>DEQESVQKRTFTKWINTHLAKRNPPMLVNDLFEDIKDGVMLIALLEVLSGQKLPCEQGRQLKRIHWVANIGTALKFLEGRRIKLVNINSTDIADGRPSIVLGLVWTIILYFQIEELTSNLPQLQPLSSSASSVESVVSSETASPPSKRKVVTKVQGSARKALLKWLQYTAAKQVGIEIKDFGQSWRSGVAFHSVIHAIRPDLVDMEKVRGRSNRENLEEAFTIAEAELGIPRLLDPEDVDVEKPDEKSVMTYVAQFLKYYPDPHHTVADVPENEKEDRLVLRDLKVWAEQFERDIARAQVAETSLQEKYQSYKHFRVQYEVKRKQFELATQSVRKDGKLSLDQAVVKQAWERVTSRMLDWHIHLDKSLPAPLGTIGAWLYRAEAALREEVTVQQAHEETANTIHRKLEQHKDLLKNIDGHKKAFHEIHRTRSVNGVPVPHDQLEDMADRFNFVVSSSELHLLKMEFLELKYRLLSLLVFAESKLKSWIIKYGRRESVELLLQNYISVIENSKFFEQYEVTYQILKRAAEMYAKANGSVEEVENVMKFMSDTTAQWRNLSVEVRSVRSMLEEVIANWDRYSSTVAGLQAWLEDAEKMLNQPEHSKKDFFRHLPHWIQQHTAMNDAGNFLIETCDETISRDLKQQLLLLNGRWRELFMQVKQYARADELDKMRKEYADGVAHLTAFIDGSNAKFSVPVEVSFHDVKMFVQDLENIKQKLPAMEAQYKAVTRTVQLITKEVSQEEANEMLGTLTRLKEQLGKVKEYSSALLYECQRLLSPLEELEKQITHFYESLEKVNEIISILDPEAQPTTVLKQKAQDLVAYQENCKKDVSLIERNSQSILQCVASTEVLKHFHQSTFQKKVTQVQITFQNMVRKAGEWRKNIEANSRLMKKFEESRAELEKVIQIANCCLKEKGNPEELLRKHSEFFNQLDQRVLNAFLKACDELTDILPEQEQHSLQEAVRKLHRQWKDLQTEAPYHLIHLKIEVQKSKFLVTVEECKAELARQNKVLSREGNERMIKEHMLFFGDKGSYHLCEKRLQRMEELCQKLPVSDPVRGTLESSQRILKDLKSQIDSTYMKLTEHSDTWKGYRSRFSELANWISSTERELKKIKENVNDTAKYKQCKASVGEIRKHIHKHGENHSWLKSRLVVLTSLCPDLEAKETEDELSKLSSDFKRLLDLLAEIENTLGAVGDCVQYKEEVKSAIEELINNSKEVQAEAEKILDTESLLQAQQLLLHHQQRTRRLRAKRQDVQKQISQAKRLQIEGGLPSTVREDLQKLEGTLENMQQTMEKREEQLQVTINKWEQFERDKETVVKYLNQASSVLERILNFSSLESLSSELDQTKELSKQTEAMAVQAENLVKNSSEIQLGSKNKQSLQHQAKSIQEQVKKMEVTLEEDIKSMEMVKNKWDHFGNNFEALSNWIAEQEKELETLETSSSPLDIQISQIKVINKKIDGKITGISNLEEEAKSFSQFVTSGERAHIKAKLTQVKRYWEELRDRAQRLEGTITGNASAQQKYEESLKQVQQSVSEYEAKLAEPLTSCSSAAATYAALQDCTDLCHTVEKLSNPLASLSAGVRKVASKEKAAQKVTALQQKYEKVLESAKEKQSLLENLLAQWQKQEKELSAFLAWLEGCEAAGRPAEQYVSADRIKLEGELQALQDLRADIESHTCVYESLLQLNETLFPTASKQCVKAIKEKFEELDERWKALPQIVDKRINFLQSLVAEHGQFDELLLRFSDWIKQFLAELQATSEINTADQQLAASHNKNHSMEVESKKQELRSLKEHVEKLGSFSSPEDQQTLQGKTEDCFQIFQEASQITSQRQEALDQLRIFLEHHSAVSGVLQRLRQTVEKTGNMDKAKSELLEKELNGVIKDLNKLESDAIGLDGSLTKAQYHLKHSISGQRTSCRAIVDNLGVELEAVQNLLGTKQSEAEALGALQRSFMERKEQLLKSIEDTEEKADKEGLKETTLQALQQRLRIFNQLDEELNSHQHELQWLMDKAKQIAQKDITLAPESDKEINCLESLWKDTKKAIHEKKEQSCVLIDLMKEYQSLKSTVMKVIDSANSASVTKSMWKDHEDVRRTLSKHEAAKNDLSDKQKDLDTFTNKGKHLIAELKRVHNCDFTALKTDMNSVVDKWLDVSERLDENIDRLSVSVSLWDDILKTGDELDGWCNKCISQLNEGINNFSNSQRMEVLLKDFQSEVKNKELKLEQLSSKILELKELTHTQEPPADLQFIESDLRQKLDHAKEISETAKEMLKDFSTQKTQLQKLIGQMTDWLTQVEETLLSCARNLDPEALNKLKETQKDLQLQQSNIDSTRESLNSLCRKYHSVELEALGGTVSLLIKKYEAVNLLCSRTQARMQESLEKHFLYSMQEFQEWFSGVKAAVKESSDRSGDSKAIEAKLHDLQGVLDSISEGQKKLDAACKEGESLYGCLPKPVVSHIQEQIAKSNQTFQEFLNQCLNDKKALEACASHLGNFEDQYKKLALWMHDMEERISTEALGENKQLVSEKKKEVQKVEKFLEELLNSRDSFDQLSQTAQTLNEEGHGAGREVRLASQHLTNYQNMVKNVKEKLRTCQLALQEHLIFEEALQSMWSWVKEVQDKLASSQSTLGSKATLERRLTQIQEILLLKGDGEVKLNMAIGKGEQALKSSNEEGQKVIQTELQALKDVWNNIISTSVNWQSCLDSVISQWNDYLERKIQLEQWLENLDHKVEQPLEPQIGLKEKFAQLDHFQAIVSEIEDHSGDLQQLIGKAVELYEKTEDDSFGDAAQEELKTQFNDITTVAKEKMRKVEDIVKDHLLYLDAVHEFTDWLHSAKEELHRWSDASGDTPTIQKKLAKINKKEKNKQTCSTNSGTSQVTSRLKTAVLFLRLLRAATHHHFLRKRSQQNLHVPHLNLNSIQMALSEREFAAQAGRLEEAVRRLAGQLATWAQGLAPADSRSTDAEVVESWRKEKETLDALVKSEQMTDEIKTQLNDLCRFSRDLSTHSSKVSGLIKEYNSLCLQASKGCQSKEQILQQRFRTAFRDFQQWLVNARVTTAKCFDVPQNISEASASLQKIQEFLSESENGQQKLNLLASKGELLCSVLPKEKAKVIQDKSAAAKEDWKNFITTLHEKKSALESLKIQMKDFEATAEPLQEWLTTTEKIVQGSSSRLHDLPSKRREQQKLQSVLEEISCHEHQLNRLKEKAQQLWEEQAVSKSFMRRVSQLSSQYLTLSNLTKEKVSRMDRIVAEHQQFSQSVKDLQDWVADAVHMLDSYSHPTADKSVLDSRMLKLEGLLAVKQEKEVQMKIVLTRGESVLQNTSLEGVPVIEGQLQNLKDSWASLLSACIQCKSQLEGALSKWTSYQEDVNQFSRWMDKVETSMNASERQYAELREKTAALSKAKLLNEEVLSHNSLLETIEVKGKGMAEHYIAQLELQDLQERYKFLKERTKEAVTKAEGLLTLHQEYQRNLKAFEVWLEKEQEKLDCLSHLDGDAQEQEATLRDLQELQVHCAEGQALLNAAVHAREEVIPWGIPQIEDRALESLRQDWQVYQHRLSEARSQLNATVSKLRLMEKKFQKVNDWLTNLEEKVAIRTGRRSGRATKEMQLQQMKKWHEDITIYKDDVEEVGVLAQQILEENLTASRMGSQATQLTSRYQTLLLHVLEQVKFLEEEIRCMEESELSFSAYTNWYGATNKNFKNVITKFDVVDKTVMEKKVQKLEVLLSDMDIGHSLLKSAREKGERAIKFMEENEVDQLRKEIGDHVEQLEELAGSIRKEHMTSEKCLQLVKEFSDKYKAQTQWVMEYQAILHAPVEPKSELYEKKAQLSKHKSIQQTVLSHEPSIKSVIEKGEALCDLVNDVALKNNIQDLQSSYQELCSKTKACVETLEVRVKEHEDYNSDLQEGEKWLLHMSSRLASPDLMESNNLEIITQQLANQKAIMEEIAGFEDRLNNLKSKGDYLISQCSEHLQAKFKQNIQSHLQGTRDSYSAICSTAQRVYQTLEHELQKHVNHQDTLQQCQTWLSTVQSELKPTTWTAFSLADAVKQVKHFRALQEQANTYLDLLCSMCDLSDATVKSTAADIQQTKQTIEQQIMHSQYLSQGWEEIKQLKAELWIYFQDADQQVQNLKRRRAELELNIAQNMVLQVKEFSQKLQSKQSALTSVTEKMNKLTQGQESPEHKEIGELSNQWLDLCLQAHNLLMQREEDLQRTRDYHDRMNVVEVFLEKLTKEWDNLARSDAESTNVHLEALQKLAIALQERRFALEDLKDQKQKMIEHLNLDDKELVKEQFSHFEQRWTQLEDLVKRKIQVSVSTLEELSLVHSRLQELMEWAEEQQPSVSEALKQSPPPDMAQSLLMDHLTICSELEAKQLVLKMLVKDADRVMTNLGLNERQELQKTVSDAQHHVACLSDLVGQRRKHLNKALSEKTQFLMAVFEATNQIHQHEKKVMFPEHICLLPEDVNKQIRTCKNTQANLKAFQNEVTGLWAQGRDLMKEATNQEKSEVLGKLQELQNVYDTVLQKCNQRLLELEKNIVSRKYFKEDLDKVCHWLKQADIVTFPEVNVMNSNTELYSQLAKYQQILEQSPEYENLLLALQRDGQEILPSLNEVDHSYLDEKLNSLPQQFNIVTALAKEKLYKVQEAIYARKEYASLIELTSKALTELEDQFINMDKAPAAVSAKEAVSLQQAYRDLLDEATSLAAAVDELNQKKEAFRSTGQPWQPDEMLKLATLYHKLKRQIEQKINLLDDTIEACQEHEKMCMQFEAQLETVKKEQVKVNEETLPIEEKLKIYHSLVGSLQDSGSLLKRITEHLEALSPQVDSSAYETTNLQVKAWQEKLKSLHSAIVDTVMECENRLVQSIDFKTEICRSLEWLRWVKTELNGTLSLDLKLQNIQEEIRKVQIHQEEVQSSLRIMNALSSKEKERYMKAKELIPADLENTLAELAELDGEVQEAIHMRQATLNKAYNLCQRYYQVMQIANDWLEDAQEFLQLARNGLDVENSEENLRNHVEFFSTESQFSDHLKVLQGLVSEIEPFLQTTASEQLVQNVAALEEKAKGTQQEAKTQQERLQRCASEWQEYQISRQKVIEVMNDAEKKLSEFSVAKAASSHEAEEKLLTHKTLVSIVNSFHENITALEEKASQLEKISTDASKASISRSMTTVWQRWTRLRNVAQEQEKILEDAVQEWKGFNDKIRKATIAIDQLQGRLPESSVEKASKTELLELLDYHGSFLLEVDHQLSSLGLLKQHAVSMLQDVEVKPPSQKELPVMQEIKAMQDRCHNMQQKVKKGMKMVKQELKEREEVEAEINTVKSWIQETKEYLLSPDAEVDIQLQELQSLFGEVTTHRQAVEKLAEQQQNKYLGLYTILPSELSLHLADVGLALVTVQDQIQTKERETQQIKTLNQEFDQKIQEIANELNTILSKLKKKTNDITKAKLEQKILGDELDSCNIKLLELDASVQDFAEQNVPLAKQLANRIGKLTALHQQTIRQAEYRAAKLSQAASHLEEYNEMLEFILKWIEKANILVHGNITWNSSSQLRDQFKAYQSILDESGEIHGDLEAMSERIDYLASVYCTEGMSQQVLELGRRTEELQQIIKVQLPNLQDAAKDMKKFEIELRALQAALEQAQATLTSPELGHLSLKEQLSHRQHLLSEMESLKPKVQAVQECQSALRIPEEVVTSLPLCHSALRLQEEASRLQHTAIQQCNIMQATVVQYEQYEQEMKHLQQMIESAHREIQDKPIATSNIQELQVQISRNE</sequence>
<feature type="coiled-coil region" evidence="15">
    <location>
        <begin position="3166"/>
        <end position="3200"/>
    </location>
</feature>
<evidence type="ECO:0000256" key="2">
    <source>
        <dbReference type="ARBA" id="ARBA00004204"/>
    </source>
</evidence>
<dbReference type="Pfam" id="PF00307">
    <property type="entry name" value="CH"/>
    <property type="match status" value="2"/>
</dbReference>
<evidence type="ECO:0000256" key="9">
    <source>
        <dbReference type="ARBA" id="ARBA00022989"/>
    </source>
</evidence>
<evidence type="ECO:0000256" key="6">
    <source>
        <dbReference type="ARBA" id="ARBA00022553"/>
    </source>
</evidence>
<keyword evidence="11" id="KW-0472">Membrane</keyword>
<feature type="coiled-coil region" evidence="15">
    <location>
        <begin position="710"/>
        <end position="798"/>
    </location>
</feature>
<organism evidence="17 18">
    <name type="scientific">Quiscalus mexicanus</name>
    <name type="common">Great-tailed grackle</name>
    <name type="synonym">Cassidix mexicanus</name>
    <dbReference type="NCBI Taxonomy" id="64278"/>
    <lineage>
        <taxon>Eukaryota</taxon>
        <taxon>Metazoa</taxon>
        <taxon>Chordata</taxon>
        <taxon>Craniata</taxon>
        <taxon>Vertebrata</taxon>
        <taxon>Euteleostomi</taxon>
        <taxon>Archelosauria</taxon>
        <taxon>Archosauria</taxon>
        <taxon>Dinosauria</taxon>
        <taxon>Saurischia</taxon>
        <taxon>Theropoda</taxon>
        <taxon>Coelurosauria</taxon>
        <taxon>Aves</taxon>
        <taxon>Neognathae</taxon>
        <taxon>Neoaves</taxon>
        <taxon>Telluraves</taxon>
        <taxon>Australaves</taxon>
        <taxon>Passeriformes</taxon>
        <taxon>Passeroidea</taxon>
        <taxon>Icteridae</taxon>
        <taxon>Quiscalus</taxon>
    </lineage>
</organism>
<dbReference type="FunFam" id="1.20.58.60:FF:000181">
    <property type="entry name" value="Spectrin repeat containing, nuclear envelope 1a"/>
    <property type="match status" value="1"/>
</dbReference>
<feature type="coiled-coil region" evidence="15">
    <location>
        <begin position="2081"/>
        <end position="2111"/>
    </location>
</feature>
<feature type="coiled-coil region" evidence="15">
    <location>
        <begin position="1161"/>
        <end position="1304"/>
    </location>
</feature>
<proteinExistence type="inferred from homology"/>
<dbReference type="CDD" id="cd00176">
    <property type="entry name" value="SPEC"/>
    <property type="match status" value="3"/>
</dbReference>
<keyword evidence="7" id="KW-0812">Transmembrane</keyword>
<dbReference type="SMART" id="SM01115">
    <property type="entry name" value="cwf21"/>
    <property type="match status" value="1"/>
</dbReference>
<feature type="non-terminal residue" evidence="17">
    <location>
        <position position="5741"/>
    </location>
</feature>
<keyword evidence="18" id="KW-1185">Reference proteome</keyword>
<dbReference type="PANTHER" id="PTHR14514">
    <property type="entry name" value="PKA ANCHORING PROTEIN"/>
    <property type="match status" value="1"/>
</dbReference>
<feature type="coiled-coil region" evidence="15">
    <location>
        <begin position="3416"/>
        <end position="3443"/>
    </location>
</feature>
<evidence type="ECO:0000256" key="3">
    <source>
        <dbReference type="ARBA" id="ARBA00004245"/>
    </source>
</evidence>
<evidence type="ECO:0000256" key="11">
    <source>
        <dbReference type="ARBA" id="ARBA00023136"/>
    </source>
</evidence>
<dbReference type="GO" id="GO:0005856">
    <property type="term" value="C:cytoskeleton"/>
    <property type="evidence" value="ECO:0007669"/>
    <property type="project" value="UniProtKB-SubCell"/>
</dbReference>
<feature type="coiled-coil region" evidence="15">
    <location>
        <begin position="1943"/>
        <end position="2004"/>
    </location>
</feature>
<feature type="coiled-coil region" evidence="15">
    <location>
        <begin position="4673"/>
        <end position="4764"/>
    </location>
</feature>
<keyword evidence="6" id="KW-0597">Phosphoprotein</keyword>
<dbReference type="InterPro" id="IPR057057">
    <property type="entry name" value="Spectrin_SYNE1"/>
</dbReference>
<dbReference type="InterPro" id="IPR047291">
    <property type="entry name" value="CH_SYNE1_rpt2"/>
</dbReference>
<evidence type="ECO:0000256" key="1">
    <source>
        <dbReference type="ARBA" id="ARBA00004126"/>
    </source>
</evidence>
<comment type="subcellular location">
    <subcellularLocation>
        <location evidence="3">Cytoplasm</location>
        <location evidence="3">Cytoskeleton</location>
    </subcellularLocation>
    <subcellularLocation>
        <location evidence="2">Cytoplasm</location>
        <location evidence="2">Myofibril</location>
        <location evidence="2">Sarcomere</location>
    </subcellularLocation>
    <subcellularLocation>
        <location evidence="1">Nucleus membrane</location>
    </subcellularLocation>
</comment>
<feature type="coiled-coil region" evidence="15">
    <location>
        <begin position="5692"/>
        <end position="5719"/>
    </location>
</feature>
<feature type="coiled-coil region" evidence="15">
    <location>
        <begin position="5586"/>
        <end position="5613"/>
    </location>
</feature>
<dbReference type="Gene3D" id="1.20.58.60">
    <property type="match status" value="18"/>
</dbReference>
<dbReference type="Gene3D" id="1.10.418.10">
    <property type="entry name" value="Calponin-like domain"/>
    <property type="match status" value="2"/>
</dbReference>
<feature type="domain" description="Calponin-homology (CH)" evidence="16">
    <location>
        <begin position="156"/>
        <end position="261"/>
    </location>
</feature>
<dbReference type="FunFam" id="1.20.58.60:FF:000139">
    <property type="entry name" value="nesprin-1 isoform X1"/>
    <property type="match status" value="1"/>
</dbReference>
<evidence type="ECO:0000256" key="14">
    <source>
        <dbReference type="ARBA" id="ARBA00023242"/>
    </source>
</evidence>
<keyword evidence="14" id="KW-0539">Nucleus</keyword>
<name>A0A7L2F5Z9_QUIME</name>
<evidence type="ECO:0000256" key="15">
    <source>
        <dbReference type="SAM" id="Coils"/>
    </source>
</evidence>
<dbReference type="FunFam" id="1.10.418.10:FF:000037">
    <property type="entry name" value="nesprin-1 isoform X1"/>
    <property type="match status" value="1"/>
</dbReference>
<feature type="coiled-coil region" evidence="15">
    <location>
        <begin position="3362"/>
        <end position="3389"/>
    </location>
</feature>
<gene>
    <name evidence="17" type="primary">Syne1</name>
    <name evidence="17" type="ORF">QUIMEX_R13923</name>
</gene>
<evidence type="ECO:0000313" key="17">
    <source>
        <dbReference type="EMBL" id="NXQ69050.1"/>
    </source>
</evidence>
<keyword evidence="12" id="KW-0009">Actin-binding</keyword>
<accession>A0A7L2F5Z9</accession>
<dbReference type="InterPro" id="IPR057932">
    <property type="entry name" value="Spectrin_SYNE1_3"/>
</dbReference>
<feature type="coiled-coil region" evidence="15">
    <location>
        <begin position="1585"/>
        <end position="1626"/>
    </location>
</feature>
<dbReference type="InterPro" id="IPR002017">
    <property type="entry name" value="Spectrin_repeat"/>
</dbReference>
<dbReference type="SUPFAM" id="SSF47576">
    <property type="entry name" value="Calponin-homology domain, CH-domain"/>
    <property type="match status" value="1"/>
</dbReference>
<evidence type="ECO:0000256" key="4">
    <source>
        <dbReference type="ARBA" id="ARBA00008619"/>
    </source>
</evidence>
<dbReference type="Pfam" id="PF25803">
    <property type="entry name" value="Spectrin_SYNE1_2"/>
    <property type="match status" value="1"/>
</dbReference>
<dbReference type="InterPro" id="IPR036872">
    <property type="entry name" value="CH_dom_sf"/>
</dbReference>
<feature type="non-terminal residue" evidence="17">
    <location>
        <position position="1"/>
    </location>
</feature>
<evidence type="ECO:0000259" key="16">
    <source>
        <dbReference type="PROSITE" id="PS50021"/>
    </source>
</evidence>
<evidence type="ECO:0000256" key="10">
    <source>
        <dbReference type="ARBA" id="ARBA00023054"/>
    </source>
</evidence>
<dbReference type="PROSITE" id="PS00020">
    <property type="entry name" value="ACTININ_2"/>
    <property type="match status" value="1"/>
</dbReference>
<evidence type="ECO:0000256" key="8">
    <source>
        <dbReference type="ARBA" id="ARBA00022737"/>
    </source>
</evidence>
<comment type="similarity">
    <text evidence="4">Belongs to the nesprin family.</text>
</comment>
<dbReference type="InterPro" id="IPR001715">
    <property type="entry name" value="CH_dom"/>
</dbReference>
<dbReference type="Proteomes" id="UP000552319">
    <property type="component" value="Unassembled WGS sequence"/>
</dbReference>
<dbReference type="PROSITE" id="PS50021">
    <property type="entry name" value="CH"/>
    <property type="match status" value="2"/>
</dbReference>
<evidence type="ECO:0000256" key="12">
    <source>
        <dbReference type="ARBA" id="ARBA00023203"/>
    </source>
</evidence>
<feature type="coiled-coil region" evidence="15">
    <location>
        <begin position="5025"/>
        <end position="5052"/>
    </location>
</feature>
<protein>
    <submittedName>
        <fullName evidence="17">SYNE1 protein</fullName>
    </submittedName>
</protein>
<evidence type="ECO:0000256" key="7">
    <source>
        <dbReference type="ARBA" id="ARBA00022692"/>
    </source>
</evidence>
<dbReference type="GO" id="GO:0003779">
    <property type="term" value="F:actin binding"/>
    <property type="evidence" value="ECO:0007669"/>
    <property type="project" value="UniProtKB-KW"/>
</dbReference>
<reference evidence="17 18" key="1">
    <citation type="submission" date="2019-09" db="EMBL/GenBank/DDBJ databases">
        <title>Bird 10,000 Genomes (B10K) Project - Family phase.</title>
        <authorList>
            <person name="Zhang G."/>
        </authorList>
    </citation>
    <scope>NUCLEOTIDE SEQUENCE [LARGE SCALE GENOMIC DNA]</scope>
    <source>
        <strain evidence="17">B10K-DU-001-31</strain>
        <tissue evidence="17">Muscle</tissue>
    </source>
</reference>
<evidence type="ECO:0000313" key="18">
    <source>
        <dbReference type="Proteomes" id="UP000552319"/>
    </source>
</evidence>
<keyword evidence="5" id="KW-0963">Cytoplasm</keyword>
<keyword evidence="10 15" id="KW-0175">Coiled coil</keyword>
<feature type="domain" description="Calponin-homology (CH)" evidence="16">
    <location>
        <begin position="5"/>
        <end position="112"/>
    </location>
</feature>
<dbReference type="PANTHER" id="PTHR14514:SF3">
    <property type="entry name" value="NESPRIN-1"/>
    <property type="match status" value="1"/>
</dbReference>
<dbReference type="GO" id="GO:0031965">
    <property type="term" value="C:nuclear membrane"/>
    <property type="evidence" value="ECO:0007669"/>
    <property type="project" value="UniProtKB-SubCell"/>
</dbReference>
<dbReference type="FunFam" id="1.20.58.60:FF:000177">
    <property type="entry name" value="nesprin-1 isoform X5"/>
    <property type="match status" value="1"/>
</dbReference>
<dbReference type="SUPFAM" id="SSF46966">
    <property type="entry name" value="Spectrin repeat"/>
    <property type="match status" value="32"/>
</dbReference>
<keyword evidence="8" id="KW-0677">Repeat</keyword>
<dbReference type="InterPro" id="IPR018159">
    <property type="entry name" value="Spectrin/alpha-actinin"/>
</dbReference>
<dbReference type="CDD" id="cd21241">
    <property type="entry name" value="CH_SYNE1_rpt1"/>
    <property type="match status" value="1"/>
</dbReference>
<dbReference type="PROSITE" id="PS00019">
    <property type="entry name" value="ACTININ_1"/>
    <property type="match status" value="1"/>
</dbReference>
<dbReference type="InterPro" id="IPR001589">
    <property type="entry name" value="Actinin_actin-bd_CS"/>
</dbReference>
<keyword evidence="9" id="KW-1133">Transmembrane helix</keyword>
<dbReference type="EMBL" id="VWYF01011651">
    <property type="protein sequence ID" value="NXQ69050.1"/>
    <property type="molecule type" value="Genomic_DNA"/>
</dbReference>
<dbReference type="FunFam" id="1.10.418.10:FF:000033">
    <property type="entry name" value="nesprin-1 isoform X1"/>
    <property type="match status" value="1"/>
</dbReference>
<feature type="coiled-coil region" evidence="15">
    <location>
        <begin position="1335"/>
        <end position="1396"/>
    </location>
</feature>
<comment type="caution">
    <text evidence="17">The sequence shown here is derived from an EMBL/GenBank/DDBJ whole genome shotgun (WGS) entry which is preliminary data.</text>
</comment>
<dbReference type="CDD" id="cd21243">
    <property type="entry name" value="CH_SYNE1_rpt2"/>
    <property type="match status" value="1"/>
</dbReference>
<evidence type="ECO:0000256" key="5">
    <source>
        <dbReference type="ARBA" id="ARBA00022490"/>
    </source>
</evidence>
<feature type="coiled-coil region" evidence="15">
    <location>
        <begin position="4446"/>
        <end position="4499"/>
    </location>
</feature>
<dbReference type="GO" id="GO:0030017">
    <property type="term" value="C:sarcomere"/>
    <property type="evidence" value="ECO:0007669"/>
    <property type="project" value="UniProtKB-SubCell"/>
</dbReference>
<feature type="coiled-coil region" evidence="15">
    <location>
        <begin position="2200"/>
        <end position="2227"/>
    </location>
</feature>
<feature type="coiled-coil region" evidence="15">
    <location>
        <begin position="5368"/>
        <end position="5413"/>
    </location>
</feature>
<dbReference type="Pfam" id="PF25034">
    <property type="entry name" value="Spectrin_SYNE1"/>
    <property type="match status" value="1"/>
</dbReference>
<feature type="coiled-coil region" evidence="15">
    <location>
        <begin position="4103"/>
        <end position="4130"/>
    </location>
</feature>
<dbReference type="FunFam" id="1.20.58.60:FF:000231">
    <property type="entry name" value="Spectrin repeat containing, nuclear envelope 1a"/>
    <property type="match status" value="1"/>
</dbReference>